<keyword evidence="1" id="KW-0812">Transmembrane</keyword>
<dbReference type="EMBL" id="CP148067">
    <property type="protein sequence ID" value="WXL28880.1"/>
    <property type="molecule type" value="Genomic_DNA"/>
</dbReference>
<proteinExistence type="predicted"/>
<feature type="transmembrane region" description="Helical" evidence="1">
    <location>
        <begin position="6"/>
        <end position="25"/>
    </location>
</feature>
<name>A0ABZ2RT95_9BACT</name>
<evidence type="ECO:0000313" key="3">
    <source>
        <dbReference type="Proteomes" id="UP001477443"/>
    </source>
</evidence>
<dbReference type="RefSeq" id="WP_338822434.1">
    <property type="nucleotide sequence ID" value="NZ_CP148067.1"/>
</dbReference>
<sequence length="50" mass="6058">MLWMPIQAVSYYIIRIITFSTIVVLQNKKEKISLKDRWLMIAVPVWFVFK</sequence>
<keyword evidence="3" id="KW-1185">Reference proteome</keyword>
<evidence type="ECO:0000256" key="1">
    <source>
        <dbReference type="SAM" id="Phobius"/>
    </source>
</evidence>
<dbReference type="Proteomes" id="UP001477443">
    <property type="component" value="Chromosome"/>
</dbReference>
<keyword evidence="1" id="KW-0472">Membrane</keyword>
<reference evidence="2" key="1">
    <citation type="submission" date="2024-03" db="EMBL/GenBank/DDBJ databases">
        <title>Complete genome sequence of Mycoplasma felifaucium Z921 isolated from the trachea of a cheetah.</title>
        <authorList>
            <person name="Spergser J."/>
        </authorList>
    </citation>
    <scope>NUCLEOTIDE SEQUENCE [LARGE SCALE GENOMIC DNA]</scope>
    <source>
        <strain evidence="2">Z921</strain>
    </source>
</reference>
<gene>
    <name evidence="2" type="ORF">WG617_02490</name>
</gene>
<protein>
    <submittedName>
        <fullName evidence="2">Uncharacterized protein</fullName>
    </submittedName>
</protein>
<keyword evidence="1" id="KW-1133">Transmembrane helix</keyword>
<evidence type="ECO:0000313" key="2">
    <source>
        <dbReference type="EMBL" id="WXL28880.1"/>
    </source>
</evidence>
<accession>A0ABZ2RT95</accession>
<organism evidence="2 3">
    <name type="scientific">Mycoplasmopsis felifaucium</name>
    <dbReference type="NCBI Taxonomy" id="35768"/>
    <lineage>
        <taxon>Bacteria</taxon>
        <taxon>Bacillati</taxon>
        <taxon>Mycoplasmatota</taxon>
        <taxon>Mycoplasmoidales</taxon>
        <taxon>Metamycoplasmataceae</taxon>
        <taxon>Mycoplasmopsis</taxon>
    </lineage>
</organism>